<feature type="transmembrane region" description="Helical" evidence="1">
    <location>
        <begin position="21"/>
        <end position="46"/>
    </location>
</feature>
<proteinExistence type="predicted"/>
<evidence type="ECO:0000313" key="2">
    <source>
        <dbReference type="EMBL" id="KFZ32592.1"/>
    </source>
</evidence>
<reference evidence="2" key="1">
    <citation type="submission" date="2014-08" db="EMBL/GenBank/DDBJ databases">
        <title>Fullgenome sequencing of Anoxybacillus sp.25 isolate from Garga hot-spring Russia.</title>
        <authorList>
            <person name="Rozanov A.S."/>
            <person name="Kotenko A.V."/>
            <person name="Malup T.K."/>
            <person name="Peltek S.E."/>
        </authorList>
    </citation>
    <scope>NUCLEOTIDE SEQUENCE [LARGE SCALE GENOMIC DNA]</scope>
    <source>
        <strain evidence="2">25</strain>
    </source>
</reference>
<name>A0A094IZR7_9BACL</name>
<dbReference type="AlphaFoldDB" id="A0A094IZR7"/>
<dbReference type="EMBL" id="JPZO01000004">
    <property type="protein sequence ID" value="KFZ32592.1"/>
    <property type="molecule type" value="Genomic_DNA"/>
</dbReference>
<gene>
    <name evidence="2" type="ORF">JS44_00940</name>
</gene>
<comment type="caution">
    <text evidence="2">The sequence shown here is derived from an EMBL/GenBank/DDBJ whole genome shotgun (WGS) entry which is preliminary data.</text>
</comment>
<keyword evidence="1" id="KW-0812">Transmembrane</keyword>
<protein>
    <submittedName>
        <fullName evidence="2">Uncharacterized protein</fullName>
    </submittedName>
</protein>
<keyword evidence="1" id="KW-1133">Transmembrane helix</keyword>
<organism evidence="2">
    <name type="scientific">Anoxybacillus flavithermus</name>
    <dbReference type="NCBI Taxonomy" id="33934"/>
    <lineage>
        <taxon>Bacteria</taxon>
        <taxon>Bacillati</taxon>
        <taxon>Bacillota</taxon>
        <taxon>Bacilli</taxon>
        <taxon>Bacillales</taxon>
        <taxon>Anoxybacillaceae</taxon>
        <taxon>Anoxybacillus</taxon>
    </lineage>
</organism>
<accession>A0A094IZR7</accession>
<evidence type="ECO:0000256" key="1">
    <source>
        <dbReference type="SAM" id="Phobius"/>
    </source>
</evidence>
<keyword evidence="1" id="KW-0472">Membrane</keyword>
<feature type="transmembrane region" description="Helical" evidence="1">
    <location>
        <begin position="52"/>
        <end position="80"/>
    </location>
</feature>
<sequence>MEKRSVIHAHMSNMKKRRHDVHPLSMLIITFTYIFVVASFHTYAFIELVPLSLYPITMIVFIVFLFAILNAYCSLLYHLLQL</sequence>